<keyword evidence="1" id="KW-1133">Transmembrane helix</keyword>
<comment type="caution">
    <text evidence="2">The sequence shown here is derived from an EMBL/GenBank/DDBJ whole genome shotgun (WGS) entry which is preliminary data.</text>
</comment>
<gene>
    <name evidence="2" type="ORF">STVIR_8165</name>
</gene>
<dbReference type="Proteomes" id="UP000011205">
    <property type="component" value="Unassembled WGS sequence"/>
</dbReference>
<evidence type="ECO:0000313" key="3">
    <source>
        <dbReference type="Proteomes" id="UP000011205"/>
    </source>
</evidence>
<keyword evidence="1" id="KW-0472">Membrane</keyword>
<evidence type="ECO:0000313" key="2">
    <source>
        <dbReference type="EMBL" id="ELS50857.1"/>
    </source>
</evidence>
<name>L8P697_STRVR</name>
<dbReference type="PATRIC" id="fig|1160705.3.peg.8066"/>
<feature type="transmembrane region" description="Helical" evidence="1">
    <location>
        <begin position="102"/>
        <end position="123"/>
    </location>
</feature>
<sequence length="127" mass="14117">MTERPDAGRREELGAALAHEIEGHLLAAAHRDAARREASALCARLPWLTAAQAEDVSHHYMQQRLDVTRMMLRVLTDRAEQLRHEYETRYAALRRTLLKRHAAAACALLAGLGAGGTVLWLALERTG</sequence>
<reference evidence="2 3" key="1">
    <citation type="journal article" date="2013" name="Genome Announc.">
        <title>Draft Genome Sequence of Streptomyces viridochromogenes Strain Tu57, Producer of Avilamycin.</title>
        <authorList>
            <person name="Gruning B.A."/>
            <person name="Erxleben A."/>
            <person name="Hahnlein A."/>
            <person name="Gunther S."/>
        </authorList>
    </citation>
    <scope>NUCLEOTIDE SEQUENCE [LARGE SCALE GENOMIC DNA]</scope>
    <source>
        <strain evidence="2 3">Tue57</strain>
    </source>
</reference>
<evidence type="ECO:0000256" key="1">
    <source>
        <dbReference type="SAM" id="Phobius"/>
    </source>
</evidence>
<proteinExistence type="predicted"/>
<organism evidence="2 3">
    <name type="scientific">Streptomyces viridochromogenes Tue57</name>
    <dbReference type="NCBI Taxonomy" id="1160705"/>
    <lineage>
        <taxon>Bacteria</taxon>
        <taxon>Bacillati</taxon>
        <taxon>Actinomycetota</taxon>
        <taxon>Actinomycetes</taxon>
        <taxon>Kitasatosporales</taxon>
        <taxon>Streptomycetaceae</taxon>
        <taxon>Streptomyces</taxon>
    </lineage>
</organism>
<accession>L8P697</accession>
<dbReference type="AlphaFoldDB" id="L8P697"/>
<keyword evidence="1" id="KW-0812">Transmembrane</keyword>
<dbReference type="EMBL" id="AMLP01000261">
    <property type="protein sequence ID" value="ELS50857.1"/>
    <property type="molecule type" value="Genomic_DNA"/>
</dbReference>
<dbReference type="RefSeq" id="WP_004003629.1">
    <property type="nucleotide sequence ID" value="NZ_AMLP01000261.1"/>
</dbReference>
<protein>
    <submittedName>
        <fullName evidence="2">Putative membrane protein</fullName>
    </submittedName>
</protein>